<comment type="caution">
    <text evidence="2">The sequence shown here is derived from an EMBL/GenBank/DDBJ whole genome shotgun (WGS) entry which is preliminary data.</text>
</comment>
<proteinExistence type="predicted"/>
<gene>
    <name evidence="2" type="ORF">AB8U03_13895</name>
</gene>
<dbReference type="EMBL" id="JBGEWD010000015">
    <property type="protein sequence ID" value="MEY8001269.1"/>
    <property type="molecule type" value="Genomic_DNA"/>
</dbReference>
<accession>A0ABV4BR68</accession>
<dbReference type="RefSeq" id="WP_369705179.1">
    <property type="nucleotide sequence ID" value="NZ_JBGEWD010000015.1"/>
</dbReference>
<keyword evidence="1" id="KW-0472">Membrane</keyword>
<dbReference type="Pfam" id="PF12679">
    <property type="entry name" value="ABC2_membrane_2"/>
    <property type="match status" value="1"/>
</dbReference>
<feature type="transmembrane region" description="Helical" evidence="1">
    <location>
        <begin position="209"/>
        <end position="229"/>
    </location>
</feature>
<organism evidence="2 3">
    <name type="scientific">Clostridium moutaii</name>
    <dbReference type="NCBI Taxonomy" id="3240932"/>
    <lineage>
        <taxon>Bacteria</taxon>
        <taxon>Bacillati</taxon>
        <taxon>Bacillota</taxon>
        <taxon>Clostridia</taxon>
        <taxon>Eubacteriales</taxon>
        <taxon>Clostridiaceae</taxon>
        <taxon>Clostridium</taxon>
    </lineage>
</organism>
<protein>
    <submittedName>
        <fullName evidence="2">ABC transporter permease subunit</fullName>
    </submittedName>
</protein>
<name>A0ABV4BR68_9CLOT</name>
<sequence length="264" mass="29320">MNKSEKALIYKDVNEITSSKRVIVPMAIVPIVLIVIIPLAVLVGANFIGNDSSTFTKMAPLLKKLPSEYNAYTPAQLLIKVSLNFMFPSYFLIIPIMCSGVIGASSFVGEKEHNTMESLLYTPISMEQLLRAKILGVFIPSYIITFISFIIFGIIFDIGGFIYFGKLIFPDIKWLIIIFWIAPAVNLLSLTFTVMVSAKSETFQEAQQVSGFLLIPVILLLVGQMTGVLLLSKSVMLIGGTILLILDYILIKRISSRFIPEKLI</sequence>
<dbReference type="PANTHER" id="PTHR37305:SF1">
    <property type="entry name" value="MEMBRANE PROTEIN"/>
    <property type="match status" value="1"/>
</dbReference>
<feature type="transmembrane region" description="Helical" evidence="1">
    <location>
        <begin position="235"/>
        <end position="251"/>
    </location>
</feature>
<evidence type="ECO:0000256" key="1">
    <source>
        <dbReference type="SAM" id="Phobius"/>
    </source>
</evidence>
<feature type="transmembrane region" description="Helical" evidence="1">
    <location>
        <begin position="21"/>
        <end position="48"/>
    </location>
</feature>
<feature type="transmembrane region" description="Helical" evidence="1">
    <location>
        <begin position="87"/>
        <end position="108"/>
    </location>
</feature>
<dbReference type="Proteomes" id="UP001564657">
    <property type="component" value="Unassembled WGS sequence"/>
</dbReference>
<keyword evidence="1" id="KW-0812">Transmembrane</keyword>
<keyword evidence="3" id="KW-1185">Reference proteome</keyword>
<feature type="transmembrane region" description="Helical" evidence="1">
    <location>
        <begin position="134"/>
        <end position="162"/>
    </location>
</feature>
<reference evidence="2 3" key="1">
    <citation type="submission" date="2024-08" db="EMBL/GenBank/DDBJ databases">
        <title>Clostridium lapicellarii sp. nov., and Clostridium renhuaiense sp. nov., two species isolated from the mud in a fermentation cellar used for producing sauce-flavour Chinese liquors.</title>
        <authorList>
            <person name="Yang F."/>
            <person name="Wang H."/>
            <person name="Chen L.Q."/>
            <person name="Zhou N."/>
            <person name="Lu J.J."/>
            <person name="Pu X.X."/>
            <person name="Wan B."/>
            <person name="Wang L."/>
            <person name="Liu S.J."/>
        </authorList>
    </citation>
    <scope>NUCLEOTIDE SEQUENCE [LARGE SCALE GENOMIC DNA]</scope>
    <source>
        <strain evidence="2 3">MT-5</strain>
    </source>
</reference>
<evidence type="ECO:0000313" key="2">
    <source>
        <dbReference type="EMBL" id="MEY8001269.1"/>
    </source>
</evidence>
<keyword evidence="1" id="KW-1133">Transmembrane helix</keyword>
<dbReference type="PANTHER" id="PTHR37305">
    <property type="entry name" value="INTEGRAL MEMBRANE PROTEIN-RELATED"/>
    <property type="match status" value="1"/>
</dbReference>
<evidence type="ECO:0000313" key="3">
    <source>
        <dbReference type="Proteomes" id="UP001564657"/>
    </source>
</evidence>
<feature type="transmembrane region" description="Helical" evidence="1">
    <location>
        <begin position="174"/>
        <end position="197"/>
    </location>
</feature>